<protein>
    <submittedName>
        <fullName evidence="1">Uncharacterized protein</fullName>
    </submittedName>
</protein>
<gene>
    <name evidence="1" type="ORF">DESHY_20158</name>
</gene>
<keyword evidence="2" id="KW-1185">Reference proteome</keyword>
<sequence length="70" mass="8168">MEGLKLLTKQYAEIYDTYVDCYNNFVDTVGIDICHVPMLRQLLQARAELAEIEQKLRSKGVLDLYIIDHH</sequence>
<proteinExistence type="predicted"/>
<name>K8DZ68_9FIRM</name>
<dbReference type="RefSeq" id="WP_008411647.1">
    <property type="nucleotide sequence ID" value="NZ_CAOS01000009.1"/>
</dbReference>
<evidence type="ECO:0000313" key="2">
    <source>
        <dbReference type="Proteomes" id="UP000009315"/>
    </source>
</evidence>
<dbReference type="AlphaFoldDB" id="K8DZ68"/>
<evidence type="ECO:0000313" key="1">
    <source>
        <dbReference type="EMBL" id="CCO08289.1"/>
    </source>
</evidence>
<organism evidence="1 2">
    <name type="scientific">Desulforamulus hydrothermalis Lam5 = DSM 18033</name>
    <dbReference type="NCBI Taxonomy" id="1121428"/>
    <lineage>
        <taxon>Bacteria</taxon>
        <taxon>Bacillati</taxon>
        <taxon>Bacillota</taxon>
        <taxon>Clostridia</taxon>
        <taxon>Eubacteriales</taxon>
        <taxon>Peptococcaceae</taxon>
        <taxon>Desulforamulus</taxon>
    </lineage>
</organism>
<dbReference type="EMBL" id="CAOS01000009">
    <property type="protein sequence ID" value="CCO08289.1"/>
    <property type="molecule type" value="Genomic_DNA"/>
</dbReference>
<reference evidence="1 2" key="1">
    <citation type="journal article" date="2013" name="Genome Announc.">
        <title>Genome Sequence of the Sulfate-Reducing Bacterium Desulfotomaculum hydrothermale Lam5(T).</title>
        <authorList>
            <person name="Amin O."/>
            <person name="Fardeau M.L."/>
            <person name="Valette O."/>
            <person name="Hirschler-Rea A."/>
            <person name="Barbe V."/>
            <person name="Medigue C."/>
            <person name="Vacherie B."/>
            <person name="Ollivier B."/>
            <person name="Bertin P.N."/>
            <person name="Dolla A."/>
        </authorList>
    </citation>
    <scope>NUCLEOTIDE SEQUENCE [LARGE SCALE GENOMIC DNA]</scope>
    <source>
        <strain evidence="2">Lam5 / DSM 18033</strain>
    </source>
</reference>
<dbReference type="Proteomes" id="UP000009315">
    <property type="component" value="Unassembled WGS sequence"/>
</dbReference>
<accession>K8DZ68</accession>
<comment type="caution">
    <text evidence="1">The sequence shown here is derived from an EMBL/GenBank/DDBJ whole genome shotgun (WGS) entry which is preliminary data.</text>
</comment>